<accession>A0A4Y2PE64</accession>
<reference evidence="2 3" key="1">
    <citation type="journal article" date="2019" name="Sci. Rep.">
        <title>Orb-weaving spider Araneus ventricosus genome elucidates the spidroin gene catalogue.</title>
        <authorList>
            <person name="Kono N."/>
            <person name="Nakamura H."/>
            <person name="Ohtoshi R."/>
            <person name="Moran D.A.P."/>
            <person name="Shinohara A."/>
            <person name="Yoshida Y."/>
            <person name="Fujiwara M."/>
            <person name="Mori M."/>
            <person name="Tomita M."/>
            <person name="Arakawa K."/>
        </authorList>
    </citation>
    <scope>NUCLEOTIDE SEQUENCE [LARGE SCALE GENOMIC DNA]</scope>
</reference>
<keyword evidence="1" id="KW-0812">Transmembrane</keyword>
<keyword evidence="1" id="KW-1133">Transmembrane helix</keyword>
<name>A0A4Y2PE64_ARAVE</name>
<evidence type="ECO:0000313" key="3">
    <source>
        <dbReference type="Proteomes" id="UP000499080"/>
    </source>
</evidence>
<comment type="caution">
    <text evidence="2">The sequence shown here is derived from an EMBL/GenBank/DDBJ whole genome shotgun (WGS) entry which is preliminary data.</text>
</comment>
<dbReference type="Proteomes" id="UP000499080">
    <property type="component" value="Unassembled WGS sequence"/>
</dbReference>
<organism evidence="2 3">
    <name type="scientific">Araneus ventricosus</name>
    <name type="common">Orbweaver spider</name>
    <name type="synonym">Epeira ventricosa</name>
    <dbReference type="NCBI Taxonomy" id="182803"/>
    <lineage>
        <taxon>Eukaryota</taxon>
        <taxon>Metazoa</taxon>
        <taxon>Ecdysozoa</taxon>
        <taxon>Arthropoda</taxon>
        <taxon>Chelicerata</taxon>
        <taxon>Arachnida</taxon>
        <taxon>Araneae</taxon>
        <taxon>Araneomorphae</taxon>
        <taxon>Entelegynae</taxon>
        <taxon>Araneoidea</taxon>
        <taxon>Araneidae</taxon>
        <taxon>Araneus</taxon>
    </lineage>
</organism>
<dbReference type="EMBL" id="BGPR01011080">
    <property type="protein sequence ID" value="GBN49491.1"/>
    <property type="molecule type" value="Genomic_DNA"/>
</dbReference>
<evidence type="ECO:0008006" key="4">
    <source>
        <dbReference type="Google" id="ProtNLM"/>
    </source>
</evidence>
<evidence type="ECO:0000256" key="1">
    <source>
        <dbReference type="SAM" id="Phobius"/>
    </source>
</evidence>
<feature type="transmembrane region" description="Helical" evidence="1">
    <location>
        <begin position="214"/>
        <end position="239"/>
    </location>
</feature>
<dbReference type="AlphaFoldDB" id="A0A4Y2PE64"/>
<protein>
    <recommendedName>
        <fullName evidence="4">CCHC-type domain-containing protein</fullName>
    </recommendedName>
</protein>
<sequence length="241" mass="27507">MAQKLENHINAHPELNGVCRAGAPKRPNPRILIYDVPDLPDDRGEQEALFLTKLGVSNSFPEGAATVLFSRKGRGSSQNWVLSLDPVAYHSIRTSNRIHWGFGSFRFRTFSEPQQCYKCFKFGHTRSGCRVPNDLCSRCPGEHSHKTCKEQPPVCLNCKEFNRRNRAGPLLRVHHTAVSRSRPIFLRECDEFQGRFNTVFKKNVCVCSSVFRPVLIYLFVAVYVNSCFTGLVIHFCGWWTL</sequence>
<evidence type="ECO:0000313" key="2">
    <source>
        <dbReference type="EMBL" id="GBN49491.1"/>
    </source>
</evidence>
<keyword evidence="1" id="KW-0472">Membrane</keyword>
<gene>
    <name evidence="2" type="ORF">AVEN_55983_1</name>
</gene>
<dbReference type="OrthoDB" id="4230923at2759"/>
<keyword evidence="3" id="KW-1185">Reference proteome</keyword>
<proteinExistence type="predicted"/>